<sequence>MRSLLPALLLALAPGVCDALTLAEAQALALTHNPDLAHARLELQALQGAELQAGARPNPELGVLLEDTRAATRTSTVQLSQAIELGGKRTARQAAAAQAREQAAVMLLAKQAEVRAAVAAAFFELLGAEAQARLATSSVELAGSATNAADKRLQAGKVPPLELAKARVAEAQARAELAQAQSEALQARARLAALWAQGPQAVTALEGGTGALPAPPTEAQLAAWTADAPALRLAQLDITRRQALTEGERAKRVPDLTFTVGAKRDAELGRTQAVIGFSLPLPVSDRNQGGLLEALRREDQAREALTAATLKLQADVAAATERLRASREQARLLADDALPVAQTAFDTALKGYELGKFAFLDVLDAQRSLFQLRRQQLQASADAHRAAAELDRLLGRNTQDQKD</sequence>
<feature type="chain" id="PRO_5045488892" evidence="3">
    <location>
        <begin position="20"/>
        <end position="403"/>
    </location>
</feature>
<dbReference type="Gene3D" id="1.20.1600.10">
    <property type="entry name" value="Outer membrane efflux proteins (OEP)"/>
    <property type="match status" value="1"/>
</dbReference>
<dbReference type="InterPro" id="IPR010131">
    <property type="entry name" value="MdtP/NodT-like"/>
</dbReference>
<dbReference type="InterPro" id="IPR003423">
    <property type="entry name" value="OMP_efflux"/>
</dbReference>
<comment type="similarity">
    <text evidence="1">Belongs to the outer membrane factor (OMF) (TC 1.B.17) family.</text>
</comment>
<evidence type="ECO:0000256" key="2">
    <source>
        <dbReference type="SAM" id="Coils"/>
    </source>
</evidence>
<evidence type="ECO:0000256" key="3">
    <source>
        <dbReference type="SAM" id="SignalP"/>
    </source>
</evidence>
<evidence type="ECO:0000256" key="1">
    <source>
        <dbReference type="ARBA" id="ARBA00007613"/>
    </source>
</evidence>
<proteinExistence type="inferred from homology"/>
<evidence type="ECO:0000313" key="4">
    <source>
        <dbReference type="EMBL" id="MDR7331848.1"/>
    </source>
</evidence>
<keyword evidence="5" id="KW-1185">Reference proteome</keyword>
<name>A0ABU2A759_9BURK</name>
<reference evidence="4 5" key="1">
    <citation type="submission" date="2023-07" db="EMBL/GenBank/DDBJ databases">
        <title>Sorghum-associated microbial communities from plants grown in Nebraska, USA.</title>
        <authorList>
            <person name="Schachtman D."/>
        </authorList>
    </citation>
    <scope>NUCLEOTIDE SEQUENCE [LARGE SCALE GENOMIC DNA]</scope>
    <source>
        <strain evidence="4 5">BE316</strain>
    </source>
</reference>
<keyword evidence="3" id="KW-0732">Signal</keyword>
<evidence type="ECO:0000313" key="5">
    <source>
        <dbReference type="Proteomes" id="UP001180825"/>
    </source>
</evidence>
<dbReference type="PANTHER" id="PTHR30203:SF24">
    <property type="entry name" value="BLR4935 PROTEIN"/>
    <property type="match status" value="1"/>
</dbReference>
<feature type="signal peptide" evidence="3">
    <location>
        <begin position="1"/>
        <end position="19"/>
    </location>
</feature>
<feature type="coiled-coil region" evidence="2">
    <location>
        <begin position="161"/>
        <end position="190"/>
    </location>
</feature>
<gene>
    <name evidence="4" type="ORF">J2X21_000974</name>
</gene>
<dbReference type="SUPFAM" id="SSF56954">
    <property type="entry name" value="Outer membrane efflux proteins (OEP)"/>
    <property type="match status" value="1"/>
</dbReference>
<dbReference type="PANTHER" id="PTHR30203">
    <property type="entry name" value="OUTER MEMBRANE CATION EFFLUX PROTEIN"/>
    <property type="match status" value="1"/>
</dbReference>
<keyword evidence="2" id="KW-0175">Coiled coil</keyword>
<dbReference type="RefSeq" id="WP_310325606.1">
    <property type="nucleotide sequence ID" value="NZ_JAVDXV010000002.1"/>
</dbReference>
<dbReference type="Proteomes" id="UP001180825">
    <property type="component" value="Unassembled WGS sequence"/>
</dbReference>
<dbReference type="EMBL" id="JAVDXV010000002">
    <property type="protein sequence ID" value="MDR7331848.1"/>
    <property type="molecule type" value="Genomic_DNA"/>
</dbReference>
<protein>
    <submittedName>
        <fullName evidence="4">Cobalt-zinc-cadmium efflux system outer membrane protein</fullName>
    </submittedName>
</protein>
<dbReference type="Pfam" id="PF02321">
    <property type="entry name" value="OEP"/>
    <property type="match status" value="2"/>
</dbReference>
<organism evidence="4 5">
    <name type="scientific">Roseateles asaccharophilus</name>
    <dbReference type="NCBI Taxonomy" id="582607"/>
    <lineage>
        <taxon>Bacteria</taxon>
        <taxon>Pseudomonadati</taxon>
        <taxon>Pseudomonadota</taxon>
        <taxon>Betaproteobacteria</taxon>
        <taxon>Burkholderiales</taxon>
        <taxon>Sphaerotilaceae</taxon>
        <taxon>Roseateles</taxon>
    </lineage>
</organism>
<comment type="caution">
    <text evidence="4">The sequence shown here is derived from an EMBL/GenBank/DDBJ whole genome shotgun (WGS) entry which is preliminary data.</text>
</comment>
<accession>A0ABU2A759</accession>